<sequence>MPQDIPLEASETLAFTPSKLRDKMGENAPHFILRTITSREKRFRRRLVTEAGCIFHTQDAIRNELVNGLKAQWSPDEVDAAEERLRTYWQALDDFTTQAMSDDDVEWSYDSDIEAAVHKLERDVSQNWPPLSRMRADNLEHGEISALSQMAVTLKSWGNMKATPDIDRGFLTLDCVDTIQEELTRIDFKQGIKPGTSLGEVLAECARQWMLDESTAKNSASPSRSDITPDFSTAKDGDTKSGKSPVRARSKKTQKDS</sequence>
<dbReference type="RefSeq" id="WP_160738006.1">
    <property type="nucleotide sequence ID" value="NZ_WTYQ01000001.1"/>
</dbReference>
<reference evidence="2 3" key="1">
    <citation type="submission" date="2019-12" db="EMBL/GenBank/DDBJ databases">
        <title>Genomic-based taxomic classification of the family Erythrobacteraceae.</title>
        <authorList>
            <person name="Xu L."/>
        </authorList>
    </citation>
    <scope>NUCLEOTIDE SEQUENCE [LARGE SCALE GENOMIC DNA]</scope>
    <source>
        <strain evidence="2 3">DSM 18604</strain>
    </source>
</reference>
<organism evidence="2 3">
    <name type="scientific">Altericroceibacterium indicum</name>
    <dbReference type="NCBI Taxonomy" id="374177"/>
    <lineage>
        <taxon>Bacteria</taxon>
        <taxon>Pseudomonadati</taxon>
        <taxon>Pseudomonadota</taxon>
        <taxon>Alphaproteobacteria</taxon>
        <taxon>Sphingomonadales</taxon>
        <taxon>Erythrobacteraceae</taxon>
        <taxon>Altericroceibacterium</taxon>
    </lineage>
</organism>
<dbReference type="AlphaFoldDB" id="A0A845A6Z6"/>
<feature type="region of interest" description="Disordered" evidence="1">
    <location>
        <begin position="214"/>
        <end position="257"/>
    </location>
</feature>
<comment type="caution">
    <text evidence="2">The sequence shown here is derived from an EMBL/GenBank/DDBJ whole genome shotgun (WGS) entry which is preliminary data.</text>
</comment>
<name>A0A845A6Z6_9SPHN</name>
<evidence type="ECO:0000313" key="3">
    <source>
        <dbReference type="Proteomes" id="UP000460561"/>
    </source>
</evidence>
<dbReference type="EMBL" id="WTYQ01000001">
    <property type="protein sequence ID" value="MXP24811.1"/>
    <property type="molecule type" value="Genomic_DNA"/>
</dbReference>
<proteinExistence type="predicted"/>
<accession>A0A845A6Z6</accession>
<evidence type="ECO:0000313" key="2">
    <source>
        <dbReference type="EMBL" id="MXP24811.1"/>
    </source>
</evidence>
<gene>
    <name evidence="2" type="ORF">GRI39_01960</name>
</gene>
<protein>
    <submittedName>
        <fullName evidence="2">Uncharacterized protein</fullName>
    </submittedName>
</protein>
<evidence type="ECO:0000256" key="1">
    <source>
        <dbReference type="SAM" id="MobiDB-lite"/>
    </source>
</evidence>
<feature type="compositionally biased region" description="Basic residues" evidence="1">
    <location>
        <begin position="246"/>
        <end position="257"/>
    </location>
</feature>
<dbReference type="OrthoDB" id="7432903at2"/>
<feature type="compositionally biased region" description="Polar residues" evidence="1">
    <location>
        <begin position="216"/>
        <end position="226"/>
    </location>
</feature>
<dbReference type="Proteomes" id="UP000460561">
    <property type="component" value="Unassembled WGS sequence"/>
</dbReference>
<keyword evidence="3" id="KW-1185">Reference proteome</keyword>